<dbReference type="PANTHER" id="PTHR13789:SF309">
    <property type="entry name" value="PUTATIVE (AFU_ORTHOLOGUE AFUA_6G14510)-RELATED"/>
    <property type="match status" value="1"/>
</dbReference>
<dbReference type="SUPFAM" id="SSF51905">
    <property type="entry name" value="FAD/NAD(P)-binding domain"/>
    <property type="match status" value="1"/>
</dbReference>
<dbReference type="STRING" id="1391654.AKJ09_08558"/>
<name>A0A0K1Q8Z8_9BACT</name>
<dbReference type="KEGG" id="llu:AKJ09_08558"/>
<dbReference type="PRINTS" id="PR00420">
    <property type="entry name" value="RNGMNOXGNASE"/>
</dbReference>
<gene>
    <name evidence="5" type="ORF">AKJ09_08558</name>
</gene>
<protein>
    <submittedName>
        <fullName evidence="5">Salicylate hydroxylase</fullName>
    </submittedName>
</protein>
<dbReference type="InterPro" id="IPR036188">
    <property type="entry name" value="FAD/NAD-bd_sf"/>
</dbReference>
<evidence type="ECO:0000259" key="4">
    <source>
        <dbReference type="Pfam" id="PF01494"/>
    </source>
</evidence>
<keyword evidence="1" id="KW-0560">Oxidoreductase</keyword>
<evidence type="ECO:0000256" key="2">
    <source>
        <dbReference type="ARBA" id="ARBA00023033"/>
    </source>
</evidence>
<keyword evidence="3" id="KW-0472">Membrane</keyword>
<evidence type="ECO:0000256" key="3">
    <source>
        <dbReference type="SAM" id="Phobius"/>
    </source>
</evidence>
<dbReference type="EMBL" id="CP012333">
    <property type="protein sequence ID" value="AKV01895.1"/>
    <property type="molecule type" value="Genomic_DNA"/>
</dbReference>
<proteinExistence type="predicted"/>
<dbReference type="InterPro" id="IPR050493">
    <property type="entry name" value="FAD-dep_Monooxygenase_BioMet"/>
</dbReference>
<evidence type="ECO:0000313" key="6">
    <source>
        <dbReference type="Proteomes" id="UP000064967"/>
    </source>
</evidence>
<dbReference type="Pfam" id="PF01494">
    <property type="entry name" value="FAD_binding_3"/>
    <property type="match status" value="1"/>
</dbReference>
<dbReference type="RefSeq" id="WP_146652906.1">
    <property type="nucleotide sequence ID" value="NZ_CP012333.1"/>
</dbReference>
<reference evidence="5 6" key="1">
    <citation type="submission" date="2015-08" db="EMBL/GenBank/DDBJ databases">
        <authorList>
            <person name="Babu N.S."/>
            <person name="Beckwith C.J."/>
            <person name="Beseler K.G."/>
            <person name="Brison A."/>
            <person name="Carone J.V."/>
            <person name="Caskin T.P."/>
            <person name="Diamond M."/>
            <person name="Durham M.E."/>
            <person name="Foxe J.M."/>
            <person name="Go M."/>
            <person name="Henderson B.A."/>
            <person name="Jones I.B."/>
            <person name="McGettigan J.A."/>
            <person name="Micheletti S.J."/>
            <person name="Nasrallah M.E."/>
            <person name="Ortiz D."/>
            <person name="Piller C.R."/>
            <person name="Privatt S.R."/>
            <person name="Schneider S.L."/>
            <person name="Sharp S."/>
            <person name="Smith T.C."/>
            <person name="Stanton J.D."/>
            <person name="Ullery H.E."/>
            <person name="Wilson R.J."/>
            <person name="Serrano M.G."/>
            <person name="Buck G."/>
            <person name="Lee V."/>
            <person name="Wang Y."/>
            <person name="Carvalho R."/>
            <person name="Voegtly L."/>
            <person name="Shi R."/>
            <person name="Duckworth R."/>
            <person name="Johnson A."/>
            <person name="Loviza R."/>
            <person name="Walstead R."/>
            <person name="Shah Z."/>
            <person name="Kiflezghi M."/>
            <person name="Wade K."/>
            <person name="Ball S.L."/>
            <person name="Bradley K.W."/>
            <person name="Asai D.J."/>
            <person name="Bowman C.A."/>
            <person name="Russell D.A."/>
            <person name="Pope W.H."/>
            <person name="Jacobs-Sera D."/>
            <person name="Hendrix R.W."/>
            <person name="Hatfull G.F."/>
        </authorList>
    </citation>
    <scope>NUCLEOTIDE SEQUENCE [LARGE SCALE GENOMIC DNA]</scope>
    <source>
        <strain evidence="5 6">DSM 27648</strain>
    </source>
</reference>
<dbReference type="Gene3D" id="3.50.50.60">
    <property type="entry name" value="FAD/NAD(P)-binding domain"/>
    <property type="match status" value="1"/>
</dbReference>
<keyword evidence="2" id="KW-0503">Monooxygenase</keyword>
<keyword evidence="3" id="KW-1133">Transmembrane helix</keyword>
<dbReference type="Proteomes" id="UP000064967">
    <property type="component" value="Chromosome"/>
</dbReference>
<dbReference type="GO" id="GO:0071949">
    <property type="term" value="F:FAD binding"/>
    <property type="evidence" value="ECO:0007669"/>
    <property type="project" value="InterPro"/>
</dbReference>
<keyword evidence="6" id="KW-1185">Reference proteome</keyword>
<dbReference type="OrthoDB" id="5499180at2"/>
<dbReference type="PANTHER" id="PTHR13789">
    <property type="entry name" value="MONOOXYGENASE"/>
    <property type="match status" value="1"/>
</dbReference>
<accession>A0A0K1Q8Z8</accession>
<organism evidence="5 6">
    <name type="scientific">Labilithrix luteola</name>
    <dbReference type="NCBI Taxonomy" id="1391654"/>
    <lineage>
        <taxon>Bacteria</taxon>
        <taxon>Pseudomonadati</taxon>
        <taxon>Myxococcota</taxon>
        <taxon>Polyangia</taxon>
        <taxon>Polyangiales</taxon>
        <taxon>Labilitrichaceae</taxon>
        <taxon>Labilithrix</taxon>
    </lineage>
</organism>
<dbReference type="InterPro" id="IPR002938">
    <property type="entry name" value="FAD-bd"/>
</dbReference>
<dbReference type="GO" id="GO:0004497">
    <property type="term" value="F:monooxygenase activity"/>
    <property type="evidence" value="ECO:0007669"/>
    <property type="project" value="UniProtKB-KW"/>
</dbReference>
<feature type="transmembrane region" description="Helical" evidence="3">
    <location>
        <begin position="12"/>
        <end position="30"/>
    </location>
</feature>
<dbReference type="PATRIC" id="fig|1391654.3.peg.8671"/>
<sequence>MSNALNGTHLGGNALVIGGGIAGAVAAIALKKAGIEPLLFESYDAGAEGVGAFLTLAVNGLDALEAVGIDAAQLGGFETPRMAFSLGSGERLAEFASGPRLPSGAACRTIKRADLYTSLRDEAIRRGVTIAYGKRLVDTERLPSGRVMARFEDGSTAKGDFLIGADGLHSRVRALIDPRAPRPRYVGLLNTGGYVRGVEVPGEPGTMQMVFGKRSFFGYVKNPNGEVWWFANLGCARELSRDELAAKSGEAWRAELLTAFAGDDARAVDVIRATASIMVGWGTYDMPMVPKWHDDRRIIIGDAAHATSPSSGQGASMAIEDAVVLAMCLRDEPTIDSAFSRYEGMRRERVERVVAQGKKNGDGKTPGLVGRVIRDVALRIMLARMEKSGGQPFDWVYSHHLAWDA</sequence>
<dbReference type="AlphaFoldDB" id="A0A0K1Q8Z8"/>
<evidence type="ECO:0000256" key="1">
    <source>
        <dbReference type="ARBA" id="ARBA00023002"/>
    </source>
</evidence>
<evidence type="ECO:0000313" key="5">
    <source>
        <dbReference type="EMBL" id="AKV01895.1"/>
    </source>
</evidence>
<keyword evidence="3" id="KW-0812">Transmembrane</keyword>
<feature type="domain" description="FAD-binding" evidence="4">
    <location>
        <begin position="14"/>
        <end position="355"/>
    </location>
</feature>